<evidence type="ECO:0000313" key="2">
    <source>
        <dbReference type="Proteomes" id="UP000051324"/>
    </source>
</evidence>
<dbReference type="eggNOG" id="COG1879">
    <property type="taxonomic scope" value="Bacteria"/>
</dbReference>
<reference evidence="1 2" key="1">
    <citation type="journal article" date="2015" name="Genome Announc.">
        <title>Expanding the biotechnology potential of lactobacilli through comparative genomics of 213 strains and associated genera.</title>
        <authorList>
            <person name="Sun Z."/>
            <person name="Harris H.M."/>
            <person name="McCann A."/>
            <person name="Guo C."/>
            <person name="Argimon S."/>
            <person name="Zhang W."/>
            <person name="Yang X."/>
            <person name="Jeffery I.B."/>
            <person name="Cooney J.C."/>
            <person name="Kagawa T.F."/>
            <person name="Liu W."/>
            <person name="Song Y."/>
            <person name="Salvetti E."/>
            <person name="Wrobel A."/>
            <person name="Rasinkangas P."/>
            <person name="Parkhill J."/>
            <person name="Rea M.C."/>
            <person name="O'Sullivan O."/>
            <person name="Ritari J."/>
            <person name="Douillard F.P."/>
            <person name="Paul Ross R."/>
            <person name="Yang R."/>
            <person name="Briner A.E."/>
            <person name="Felis G.E."/>
            <person name="de Vos W.M."/>
            <person name="Barrangou R."/>
            <person name="Klaenhammer T.R."/>
            <person name="Caufield P.W."/>
            <person name="Cui Y."/>
            <person name="Zhang H."/>
            <person name="O'Toole P.W."/>
        </authorList>
    </citation>
    <scope>NUCLEOTIDE SEQUENCE [LARGE SCALE GENOMIC DNA]</scope>
    <source>
        <strain evidence="1 2">DSM 16634</strain>
    </source>
</reference>
<dbReference type="Proteomes" id="UP000051324">
    <property type="component" value="Unassembled WGS sequence"/>
</dbReference>
<evidence type="ECO:0000313" key="1">
    <source>
        <dbReference type="EMBL" id="KRL83358.1"/>
    </source>
</evidence>
<dbReference type="STRING" id="1423724.FC32_GL000608"/>
<evidence type="ECO:0008006" key="3">
    <source>
        <dbReference type="Google" id="ProtNLM"/>
    </source>
</evidence>
<dbReference type="PATRIC" id="fig|1423724.4.peg.644"/>
<dbReference type="SUPFAM" id="SSF53822">
    <property type="entry name" value="Periplasmic binding protein-like I"/>
    <property type="match status" value="1"/>
</dbReference>
<proteinExistence type="predicted"/>
<dbReference type="InterPro" id="IPR028082">
    <property type="entry name" value="Peripla_BP_I"/>
</dbReference>
<comment type="caution">
    <text evidence="1">The sequence shown here is derived from an EMBL/GenBank/DDBJ whole genome shotgun (WGS) entry which is preliminary data.</text>
</comment>
<name>A0A0R1TR60_9LACO</name>
<sequence>MKQMNKKKWLFFLNGGALVLALVVYLGSNWVLQNDGRLRVGATYMTMNNSFYQVLNEEIKKDVTKRNGILETRDPALSVAKQCEQVEAFIQKKWM</sequence>
<organism evidence="1 2">
    <name type="scientific">Ligilactobacillus apodemi DSM 16634 = JCM 16172</name>
    <dbReference type="NCBI Taxonomy" id="1423724"/>
    <lineage>
        <taxon>Bacteria</taxon>
        <taxon>Bacillati</taxon>
        <taxon>Bacillota</taxon>
        <taxon>Bacilli</taxon>
        <taxon>Lactobacillales</taxon>
        <taxon>Lactobacillaceae</taxon>
        <taxon>Ligilactobacillus</taxon>
    </lineage>
</organism>
<dbReference type="EMBL" id="AZFT01000053">
    <property type="protein sequence ID" value="KRL83358.1"/>
    <property type="molecule type" value="Genomic_DNA"/>
</dbReference>
<accession>A0A0R1TR60</accession>
<keyword evidence="2" id="KW-1185">Reference proteome</keyword>
<dbReference type="AlphaFoldDB" id="A0A0R1TR60"/>
<gene>
    <name evidence="1" type="ORF">FC32_GL000608</name>
</gene>
<dbReference type="Gene3D" id="3.40.50.2300">
    <property type="match status" value="1"/>
</dbReference>
<protein>
    <recommendedName>
        <fullName evidence="3">FAD:protein FMN transferase</fullName>
    </recommendedName>
</protein>